<dbReference type="HOGENOM" id="CLU_173020_1_0_9"/>
<evidence type="ECO:0000313" key="1">
    <source>
        <dbReference type="EMBL" id="ACI17318.1"/>
    </source>
</evidence>
<dbReference type="EMBL" id="CP001145">
    <property type="protein sequence ID" value="ACI17318.1"/>
    <property type="molecule type" value="Genomic_DNA"/>
</dbReference>
<dbReference type="RefSeq" id="WP_012543970.1">
    <property type="nucleotide sequence ID" value="NC_011295.1"/>
</dbReference>
<dbReference type="InterPro" id="IPR009384">
    <property type="entry name" value="SwrD-like"/>
</dbReference>
<dbReference type="KEGG" id="cpo:COPRO5265_0325"/>
<name>B5Y7E5_COPPD</name>
<dbReference type="PANTHER" id="PTHR39185:SF1">
    <property type="entry name" value="SWARMING MOTILITY PROTEIN SWRD"/>
    <property type="match status" value="1"/>
</dbReference>
<dbReference type="eggNOG" id="COG1582">
    <property type="taxonomic scope" value="Bacteria"/>
</dbReference>
<keyword evidence="2" id="KW-1185">Reference proteome</keyword>
<organism evidence="1 2">
    <name type="scientific">Coprothermobacter proteolyticus (strain ATCC 35245 / DSM 5265 / OCM 4 / BT)</name>
    <dbReference type="NCBI Taxonomy" id="309798"/>
    <lineage>
        <taxon>Bacteria</taxon>
        <taxon>Pseudomonadati</taxon>
        <taxon>Coprothermobacterota</taxon>
        <taxon>Coprothermobacteria</taxon>
        <taxon>Coprothermobacterales</taxon>
        <taxon>Coprothermobacteraceae</taxon>
        <taxon>Coprothermobacter</taxon>
    </lineage>
</organism>
<evidence type="ECO:0000313" key="2">
    <source>
        <dbReference type="Proteomes" id="UP000001732"/>
    </source>
</evidence>
<protein>
    <submittedName>
        <fullName evidence="1">Conserved domain protein</fullName>
    </submittedName>
</protein>
<proteinExistence type="predicted"/>
<dbReference type="Pfam" id="PF06289">
    <property type="entry name" value="FlbD"/>
    <property type="match status" value="1"/>
</dbReference>
<dbReference type="AlphaFoldDB" id="B5Y7E5"/>
<dbReference type="OrthoDB" id="9799862at2"/>
<dbReference type="STRING" id="309798.COPRO5265_0325"/>
<gene>
    <name evidence="1" type="primary">flbD</name>
    <name evidence="1" type="ordered locus">COPRO5265_0325</name>
</gene>
<accession>B5Y7E5</accession>
<sequence length="64" mass="7667">MIKLTSPKDEEFYLNEDLIEKAEERGDFTVLFLVNGHKYLCKESVSEIIKRIVRFKNMVKDQWT</sequence>
<reference evidence="2" key="1">
    <citation type="submission" date="2008-08" db="EMBL/GenBank/DDBJ databases">
        <title>The complete genome sequence of Coprothermobacter proteolyticus strain ATCC 5245 / DSM 5265 / BT.</title>
        <authorList>
            <person name="Dodson R.J."/>
            <person name="Durkin A.S."/>
            <person name="Wu M."/>
            <person name="Eisen J."/>
            <person name="Sutton G."/>
        </authorList>
    </citation>
    <scope>NUCLEOTIDE SEQUENCE [LARGE SCALE GENOMIC DNA]</scope>
    <source>
        <strain evidence="2">ATCC 35245 / DSM 5265 / OCM 4 / BT</strain>
    </source>
</reference>
<dbReference type="PANTHER" id="PTHR39185">
    <property type="entry name" value="SWARMING MOTILITY PROTEIN SWRD"/>
    <property type="match status" value="1"/>
</dbReference>
<dbReference type="Proteomes" id="UP000001732">
    <property type="component" value="Chromosome"/>
</dbReference>
<reference evidence="1 2" key="2">
    <citation type="journal article" date="2014" name="Genome Announc.">
        <title>Complete Genome Sequence of Coprothermobacter proteolyticus DSM 5265.</title>
        <authorList>
            <person name="Alexiev A."/>
            <person name="Coil D.A."/>
            <person name="Badger J.H."/>
            <person name="Enticknap J."/>
            <person name="Ward N."/>
            <person name="Robb F.T."/>
            <person name="Eisen J.A."/>
        </authorList>
    </citation>
    <scope>NUCLEOTIDE SEQUENCE [LARGE SCALE GENOMIC DNA]</scope>
    <source>
        <strain evidence="2">ATCC 35245 / DSM 5265 / OCM 4 / BT</strain>
    </source>
</reference>